<gene>
    <name evidence="1" type="ORF">TEOVI_000133200</name>
</gene>
<comment type="caution">
    <text evidence="1">The sequence shown here is derived from an EMBL/GenBank/DDBJ whole genome shotgun (WGS) entry which is preliminary data.</text>
</comment>
<dbReference type="RefSeq" id="XP_067080670.1">
    <property type="nucleotide sequence ID" value="XM_067224569.1"/>
</dbReference>
<dbReference type="AlphaFoldDB" id="A0A1G4IC05"/>
<dbReference type="GeneID" id="92375272"/>
<proteinExistence type="predicted"/>
<keyword evidence="2" id="KW-1185">Reference proteome</keyword>
<accession>A0A1G4IC05</accession>
<reference evidence="1" key="1">
    <citation type="submission" date="2016-09" db="EMBL/GenBank/DDBJ databases">
        <authorList>
            <person name="Hebert L."/>
            <person name="Moumen B."/>
        </authorList>
    </citation>
    <scope>NUCLEOTIDE SEQUENCE [LARGE SCALE GENOMIC DNA]</scope>
    <source>
        <strain evidence="1">OVI</strain>
    </source>
</reference>
<dbReference type="VEuPathDB" id="TriTrypDB:TEOVI_000133200"/>
<dbReference type="EMBL" id="CZPT02001306">
    <property type="protein sequence ID" value="SCU69763.1"/>
    <property type="molecule type" value="Genomic_DNA"/>
</dbReference>
<organism evidence="1 2">
    <name type="scientific">Trypanosoma equiperdum</name>
    <dbReference type="NCBI Taxonomy" id="5694"/>
    <lineage>
        <taxon>Eukaryota</taxon>
        <taxon>Discoba</taxon>
        <taxon>Euglenozoa</taxon>
        <taxon>Kinetoplastea</taxon>
        <taxon>Metakinetoplastina</taxon>
        <taxon>Trypanosomatida</taxon>
        <taxon>Trypanosomatidae</taxon>
        <taxon>Trypanosoma</taxon>
    </lineage>
</organism>
<sequence length="147" mass="16161">MVARFLWTFPYASVKHPHIGCVSVVFPRSGTDPRVSFVFGRHAGGEPLGGWWGVSGFAAGASPPGRGVLEFSTTVSTYLVCLCSVRGLGDRAYFRFRWVSYPCKGKRYWPSVGSPWPEAPLSTIWSCCAPTVPRPLTPVVHDRQLLC</sequence>
<protein>
    <submittedName>
        <fullName evidence="1">Uncharacterized protein</fullName>
    </submittedName>
</protein>
<name>A0A1G4IC05_TRYEQ</name>
<dbReference type="Proteomes" id="UP000195570">
    <property type="component" value="Unassembled WGS sequence"/>
</dbReference>
<evidence type="ECO:0000313" key="2">
    <source>
        <dbReference type="Proteomes" id="UP000195570"/>
    </source>
</evidence>
<evidence type="ECO:0000313" key="1">
    <source>
        <dbReference type="EMBL" id="SCU69763.1"/>
    </source>
</evidence>